<organism evidence="2 3">
    <name type="scientific">Kibdelosporangium aridum</name>
    <dbReference type="NCBI Taxonomy" id="2030"/>
    <lineage>
        <taxon>Bacteria</taxon>
        <taxon>Bacillati</taxon>
        <taxon>Actinomycetota</taxon>
        <taxon>Actinomycetes</taxon>
        <taxon>Pseudonocardiales</taxon>
        <taxon>Pseudonocardiaceae</taxon>
        <taxon>Kibdelosporangium</taxon>
    </lineage>
</organism>
<comment type="caution">
    <text evidence="2">The sequence shown here is derived from an EMBL/GenBank/DDBJ whole genome shotgun (WGS) entry which is preliminary data.</text>
</comment>
<dbReference type="Proteomes" id="UP000287547">
    <property type="component" value="Unassembled WGS sequence"/>
</dbReference>
<reference evidence="2 3" key="1">
    <citation type="submission" date="2018-05" db="EMBL/GenBank/DDBJ databases">
        <title>Evolution of GPA BGCs.</title>
        <authorList>
            <person name="Waglechner N."/>
            <person name="Wright G.D."/>
        </authorList>
    </citation>
    <scope>NUCLEOTIDE SEQUENCE [LARGE SCALE GENOMIC DNA]</scope>
    <source>
        <strain evidence="2 3">A82846</strain>
    </source>
</reference>
<dbReference type="SUPFAM" id="SSF55136">
    <property type="entry name" value="Probable bacterial effector-binding domain"/>
    <property type="match status" value="1"/>
</dbReference>
<evidence type="ECO:0000259" key="1">
    <source>
        <dbReference type="SMART" id="SM00871"/>
    </source>
</evidence>
<dbReference type="SMART" id="SM00871">
    <property type="entry name" value="AraC_E_bind"/>
    <property type="match status" value="1"/>
</dbReference>
<gene>
    <name evidence="2" type="ORF">DMH04_18015</name>
</gene>
<dbReference type="InterPro" id="IPR029442">
    <property type="entry name" value="GyrI-like"/>
</dbReference>
<evidence type="ECO:0000313" key="2">
    <source>
        <dbReference type="EMBL" id="RSM85196.1"/>
    </source>
</evidence>
<evidence type="ECO:0000313" key="3">
    <source>
        <dbReference type="Proteomes" id="UP000287547"/>
    </source>
</evidence>
<dbReference type="InterPro" id="IPR011256">
    <property type="entry name" value="Reg_factor_effector_dom_sf"/>
</dbReference>
<proteinExistence type="predicted"/>
<feature type="domain" description="AraC effector-binding" evidence="1">
    <location>
        <begin position="3"/>
        <end position="155"/>
    </location>
</feature>
<dbReference type="InterPro" id="IPR010499">
    <property type="entry name" value="AraC_E-bd"/>
</dbReference>
<accession>A0A428ZAW6</accession>
<dbReference type="RefSeq" id="WP_037267565.1">
    <property type="nucleotide sequence ID" value="NZ_QHKI01000013.1"/>
</dbReference>
<dbReference type="Gene3D" id="3.20.80.10">
    <property type="entry name" value="Regulatory factor, effector binding domain"/>
    <property type="match status" value="1"/>
</dbReference>
<dbReference type="EMBL" id="QHKI01000013">
    <property type="protein sequence ID" value="RSM85196.1"/>
    <property type="molecule type" value="Genomic_DNA"/>
</dbReference>
<sequence length="156" mass="16760">MGYRVDLMRRPADEVLRAPVSTPPSEIGTAIGSTVEKLFAQATEKGLHPCGPPEVMYLSEFTPGSRQPARIGVDLPVTGPIDGVPGAMRRPECYVARAVHRGPYEGIGEAHRALAEWAGARGYHVNGPPTEVYLAGPDSKRDPSDYLTEVLLGIRA</sequence>
<protein>
    <recommendedName>
        <fullName evidence="1">AraC effector-binding domain-containing protein</fullName>
    </recommendedName>
</protein>
<dbReference type="Pfam" id="PF06445">
    <property type="entry name" value="GyrI-like"/>
    <property type="match status" value="1"/>
</dbReference>
<name>A0A428ZAW6_KIBAR</name>
<dbReference type="OrthoDB" id="64208at2"/>
<dbReference type="AlphaFoldDB" id="A0A428ZAW6"/>